<organism evidence="2 3">
    <name type="scientific">Rousettus aegyptiacus</name>
    <name type="common">Egyptian fruit bat</name>
    <name type="synonym">Pteropus aegyptiacus</name>
    <dbReference type="NCBI Taxonomy" id="9407"/>
    <lineage>
        <taxon>Eukaryota</taxon>
        <taxon>Metazoa</taxon>
        <taxon>Chordata</taxon>
        <taxon>Craniata</taxon>
        <taxon>Vertebrata</taxon>
        <taxon>Euteleostomi</taxon>
        <taxon>Mammalia</taxon>
        <taxon>Eutheria</taxon>
        <taxon>Laurasiatheria</taxon>
        <taxon>Chiroptera</taxon>
        <taxon>Yinpterochiroptera</taxon>
        <taxon>Pteropodoidea</taxon>
        <taxon>Pteropodidae</taxon>
        <taxon>Rousettinae</taxon>
        <taxon>Rousettus</taxon>
    </lineage>
</organism>
<evidence type="ECO:0000256" key="1">
    <source>
        <dbReference type="SAM" id="MobiDB-lite"/>
    </source>
</evidence>
<feature type="region of interest" description="Disordered" evidence="1">
    <location>
        <begin position="1"/>
        <end position="279"/>
    </location>
</feature>
<name>A0A7J8BUW2_ROUAE</name>
<accession>A0A7J8BUW2</accession>
<feature type="compositionally biased region" description="Polar residues" evidence="1">
    <location>
        <begin position="1"/>
        <end position="23"/>
    </location>
</feature>
<evidence type="ECO:0000313" key="3">
    <source>
        <dbReference type="Proteomes" id="UP000593571"/>
    </source>
</evidence>
<sequence length="279" mass="29547">MPAGHTGQSQGLPYKNRSSSPNHTAPGGNDNPDPGPAVPGSCHQPRHLQNGRNASVVFRRGGAPCLFLEGRPHPPLLQLRLGHPGLPGRRAGQSGDPGGRRRRGTQLRSGPALRGTTRLHPAASRTPSWRTWSRPPGGRRCRGPRRAGTTGGPGSRRPGRPARARPQGEGTARSAAPRVAPAGRAGAPGSLPTTTATPRRWRPGPTAAPTHTHAAGDPKHGHQNRPRTTCDLRAPMRLETPNTATRTGRAPPVTNARPRGWRRQTRPPEPAVPSVTTAF</sequence>
<dbReference type="EMBL" id="JACASE010000016">
    <property type="protein sequence ID" value="KAF6402633.1"/>
    <property type="molecule type" value="Genomic_DNA"/>
</dbReference>
<protein>
    <submittedName>
        <fullName evidence="2">Synaptopodin 2</fullName>
    </submittedName>
</protein>
<reference evidence="2 3" key="1">
    <citation type="journal article" date="2020" name="Nature">
        <title>Six reference-quality genomes reveal evolution of bat adaptations.</title>
        <authorList>
            <person name="Jebb D."/>
            <person name="Huang Z."/>
            <person name="Pippel M."/>
            <person name="Hughes G.M."/>
            <person name="Lavrichenko K."/>
            <person name="Devanna P."/>
            <person name="Winkler S."/>
            <person name="Jermiin L.S."/>
            <person name="Skirmuntt E.C."/>
            <person name="Katzourakis A."/>
            <person name="Burkitt-Gray L."/>
            <person name="Ray D.A."/>
            <person name="Sullivan K.A.M."/>
            <person name="Roscito J.G."/>
            <person name="Kirilenko B.M."/>
            <person name="Davalos L.M."/>
            <person name="Corthals A.P."/>
            <person name="Power M.L."/>
            <person name="Jones G."/>
            <person name="Ransome R.D."/>
            <person name="Dechmann D.K.N."/>
            <person name="Locatelli A.G."/>
            <person name="Puechmaille S.J."/>
            <person name="Fedrigo O."/>
            <person name="Jarvis E.D."/>
            <person name="Hiller M."/>
            <person name="Vernes S.C."/>
            <person name="Myers E.W."/>
            <person name="Teeling E.C."/>
        </authorList>
    </citation>
    <scope>NUCLEOTIDE SEQUENCE [LARGE SCALE GENOMIC DNA]</scope>
    <source>
        <strain evidence="2">MRouAeg1</strain>
        <tissue evidence="2">Muscle</tissue>
    </source>
</reference>
<proteinExistence type="predicted"/>
<dbReference type="Proteomes" id="UP000593571">
    <property type="component" value="Unassembled WGS sequence"/>
</dbReference>
<dbReference type="AlphaFoldDB" id="A0A7J8BUW2"/>
<keyword evidence="3" id="KW-1185">Reference proteome</keyword>
<comment type="caution">
    <text evidence="2">The sequence shown here is derived from an EMBL/GenBank/DDBJ whole genome shotgun (WGS) entry which is preliminary data.</text>
</comment>
<evidence type="ECO:0000313" key="2">
    <source>
        <dbReference type="EMBL" id="KAF6402633.1"/>
    </source>
</evidence>
<gene>
    <name evidence="2" type="ORF">HJG63_018781</name>
</gene>
<feature type="compositionally biased region" description="Low complexity" evidence="1">
    <location>
        <begin position="172"/>
        <end position="213"/>
    </location>
</feature>